<dbReference type="InterPro" id="IPR036086">
    <property type="entry name" value="ParB/Sulfiredoxin_sf"/>
</dbReference>
<protein>
    <recommendedName>
        <fullName evidence="4">Methyltransferase</fullName>
        <ecNumber evidence="4">2.1.1.-</ecNumber>
    </recommendedName>
</protein>
<evidence type="ECO:0000313" key="6">
    <source>
        <dbReference type="EMBL" id="OGY40366.1"/>
    </source>
</evidence>
<dbReference type="Pfam" id="PF02195">
    <property type="entry name" value="ParB_N"/>
    <property type="match status" value="1"/>
</dbReference>
<proteinExistence type="inferred from homology"/>
<dbReference type="SUPFAM" id="SSF110849">
    <property type="entry name" value="ParB/Sulfiredoxin"/>
    <property type="match status" value="1"/>
</dbReference>
<dbReference type="Proteomes" id="UP000178570">
    <property type="component" value="Unassembled WGS sequence"/>
</dbReference>
<dbReference type="PROSITE" id="PS00092">
    <property type="entry name" value="N6_MTASE"/>
    <property type="match status" value="1"/>
</dbReference>
<evidence type="ECO:0000256" key="1">
    <source>
        <dbReference type="ARBA" id="ARBA00006594"/>
    </source>
</evidence>
<reference evidence="6 7" key="1">
    <citation type="journal article" date="2016" name="Nat. Commun.">
        <title>Thousands of microbial genomes shed light on interconnected biogeochemical processes in an aquifer system.</title>
        <authorList>
            <person name="Anantharaman K."/>
            <person name="Brown C.T."/>
            <person name="Hug L.A."/>
            <person name="Sharon I."/>
            <person name="Castelle C.J."/>
            <person name="Probst A.J."/>
            <person name="Thomas B.C."/>
            <person name="Singh A."/>
            <person name="Wilkins M.J."/>
            <person name="Karaoz U."/>
            <person name="Brodie E.L."/>
            <person name="Williams K.H."/>
            <person name="Hubbard S.S."/>
            <person name="Banfield J.F."/>
        </authorList>
    </citation>
    <scope>NUCLEOTIDE SEQUENCE [LARGE SCALE GENOMIC DNA]</scope>
</reference>
<dbReference type="EMBL" id="MHHY01000009">
    <property type="protein sequence ID" value="OGY40366.1"/>
    <property type="molecule type" value="Genomic_DNA"/>
</dbReference>
<keyword evidence="2" id="KW-0489">Methyltransferase</keyword>
<dbReference type="SUPFAM" id="SSF53335">
    <property type="entry name" value="S-adenosyl-L-methionine-dependent methyltransferases"/>
    <property type="match status" value="1"/>
</dbReference>
<dbReference type="InterPro" id="IPR002941">
    <property type="entry name" value="DNA_methylase_N4/N6"/>
</dbReference>
<organism evidence="6 7">
    <name type="scientific">Candidatus Brennerbacteria bacterium RIFOXYD1_FULL_41_16</name>
    <dbReference type="NCBI Taxonomy" id="1797529"/>
    <lineage>
        <taxon>Bacteria</taxon>
        <taxon>Candidatus Brenneribacteriota</taxon>
    </lineage>
</organism>
<dbReference type="EC" id="2.1.1.-" evidence="4"/>
<feature type="domain" description="ParB-like N-terminal" evidence="5">
    <location>
        <begin position="9"/>
        <end position="99"/>
    </location>
</feature>
<dbReference type="PIRSF" id="PIRSF036758">
    <property type="entry name" value="Aden_M_ParB"/>
    <property type="match status" value="1"/>
</dbReference>
<dbReference type="InterPro" id="IPR015840">
    <property type="entry name" value="DNA_MeTrfase_ParB"/>
</dbReference>
<sequence>MNKNNLRIEQVSINALKAAEYNPRKWDKEAEKQLKESISKFGIVDPLLVNCAPNRKGVVIGGHFRLSVLKEMGFTEVPIVQINISDIKKEQELNLRLNRNTGDWDLSLLAEFDESFLSEIGFSSEDLDDIFPMEETPEVFDLEKELNKLDIKQITVKKGDVYDLCDSRLMCGDSTVEADMLKLMGGEKADMCFTDPPYVLNYLRGKKRNGKATEGFGLKRDRKYLETDFLPDNFTELWMENIAKIQKPDFSIIVFENPKNLRIIWNELEKHWRYRNTIVWHLPNRVQGFSSKYRYFNKHDIALVGTGGNVSLNLKPEEPLFQEEYENALFATSGKPWWETYEKGKKYCPTDFIEFKAADEKSSGQGIIFGTKPIEILIPYIKTLTKRGDLIVEPFCGSGSTAIAAIKMNRRCYLMEKSPVYATVAMRRWEKLTGLKPKKIHGK</sequence>
<dbReference type="Gene3D" id="3.40.50.150">
    <property type="entry name" value="Vaccinia Virus protein VP39"/>
    <property type="match status" value="1"/>
</dbReference>
<dbReference type="STRING" id="1797529.A2570_03770"/>
<gene>
    <name evidence="6" type="ORF">A2570_03770</name>
</gene>
<accession>A0A1G1XL20</accession>
<dbReference type="AlphaFoldDB" id="A0A1G1XL20"/>
<dbReference type="InterPro" id="IPR029063">
    <property type="entry name" value="SAM-dependent_MTases_sf"/>
</dbReference>
<dbReference type="InterPro" id="IPR003115">
    <property type="entry name" value="ParB_N"/>
</dbReference>
<dbReference type="GO" id="GO:0008170">
    <property type="term" value="F:N-methyltransferase activity"/>
    <property type="evidence" value="ECO:0007669"/>
    <property type="project" value="InterPro"/>
</dbReference>
<dbReference type="CDD" id="cd16401">
    <property type="entry name" value="ParB_N_like_MT"/>
    <property type="match status" value="1"/>
</dbReference>
<dbReference type="GO" id="GO:0003677">
    <property type="term" value="F:DNA binding"/>
    <property type="evidence" value="ECO:0007669"/>
    <property type="project" value="InterPro"/>
</dbReference>
<dbReference type="PRINTS" id="PR00508">
    <property type="entry name" value="S21N4MTFRASE"/>
</dbReference>
<dbReference type="Pfam" id="PF01555">
    <property type="entry name" value="N6_N4_Mtase"/>
    <property type="match status" value="1"/>
</dbReference>
<keyword evidence="3" id="KW-0808">Transferase</keyword>
<evidence type="ECO:0000259" key="5">
    <source>
        <dbReference type="SMART" id="SM00470"/>
    </source>
</evidence>
<evidence type="ECO:0000313" key="7">
    <source>
        <dbReference type="Proteomes" id="UP000178570"/>
    </source>
</evidence>
<comment type="caution">
    <text evidence="6">The sequence shown here is derived from an EMBL/GenBank/DDBJ whole genome shotgun (WGS) entry which is preliminary data.</text>
</comment>
<comment type="similarity">
    <text evidence="1 4">Belongs to the N(4)/N(6)-methyltransferase family.</text>
</comment>
<name>A0A1G1XL20_9BACT</name>
<dbReference type="InterPro" id="IPR001091">
    <property type="entry name" value="RM_Methyltransferase"/>
</dbReference>
<dbReference type="InterPro" id="IPR002052">
    <property type="entry name" value="DNA_methylase_N6_adenine_CS"/>
</dbReference>
<evidence type="ECO:0000256" key="3">
    <source>
        <dbReference type="ARBA" id="ARBA00022679"/>
    </source>
</evidence>
<evidence type="ECO:0000256" key="4">
    <source>
        <dbReference type="RuleBase" id="RU362026"/>
    </source>
</evidence>
<dbReference type="Gene3D" id="3.90.1530.10">
    <property type="entry name" value="Conserved hypothetical protein from pyrococcus furiosus pfu- 392566-001, ParB domain"/>
    <property type="match status" value="1"/>
</dbReference>
<dbReference type="SMART" id="SM00470">
    <property type="entry name" value="ParB"/>
    <property type="match status" value="1"/>
</dbReference>
<dbReference type="GO" id="GO:0032259">
    <property type="term" value="P:methylation"/>
    <property type="evidence" value="ECO:0007669"/>
    <property type="project" value="UniProtKB-KW"/>
</dbReference>
<evidence type="ECO:0000256" key="2">
    <source>
        <dbReference type="ARBA" id="ARBA00022603"/>
    </source>
</evidence>